<name>A0A7Y9XCJ2_9ACTN</name>
<evidence type="ECO:0000313" key="2">
    <source>
        <dbReference type="Proteomes" id="UP000584931"/>
    </source>
</evidence>
<dbReference type="EMBL" id="JACCHL010000001">
    <property type="protein sequence ID" value="NYH53302.1"/>
    <property type="molecule type" value="Genomic_DNA"/>
</dbReference>
<reference evidence="1 2" key="1">
    <citation type="submission" date="2020-07" db="EMBL/GenBank/DDBJ databases">
        <title>Sequencing the genomes of 1000 actinobacteria strains.</title>
        <authorList>
            <person name="Klenk H.-P."/>
        </authorList>
    </citation>
    <scope>NUCLEOTIDE SEQUENCE [LARGE SCALE GENOMIC DNA]</scope>
    <source>
        <strain evidence="1 2">DSM 45278</strain>
    </source>
</reference>
<dbReference type="Proteomes" id="UP000584931">
    <property type="component" value="Unassembled WGS sequence"/>
</dbReference>
<dbReference type="AlphaFoldDB" id="A0A7Y9XCJ2"/>
<proteinExistence type="predicted"/>
<dbReference type="RefSeq" id="WP_179810363.1">
    <property type="nucleotide sequence ID" value="NZ_JACCHL010000001.1"/>
</dbReference>
<protein>
    <submittedName>
        <fullName evidence="1">Uncharacterized protein</fullName>
    </submittedName>
</protein>
<evidence type="ECO:0000313" key="1">
    <source>
        <dbReference type="EMBL" id="NYH53302.1"/>
    </source>
</evidence>
<organism evidence="1 2">
    <name type="scientific">Nocardiopsis sinuspersici</name>
    <dbReference type="NCBI Taxonomy" id="501010"/>
    <lineage>
        <taxon>Bacteria</taxon>
        <taxon>Bacillati</taxon>
        <taxon>Actinomycetota</taxon>
        <taxon>Actinomycetes</taxon>
        <taxon>Streptosporangiales</taxon>
        <taxon>Nocardiopsidaceae</taxon>
        <taxon>Nocardiopsis</taxon>
    </lineage>
</organism>
<sequence>MEERGRKYPVDKPNEKEAAKKIRAAFKRNKVHHVKARGNPDGDKYAGHSAHVFNITGRNIS</sequence>
<gene>
    <name evidence="1" type="ORF">HNR06_002891</name>
</gene>
<accession>A0A7Y9XCJ2</accession>
<comment type="caution">
    <text evidence="1">The sequence shown here is derived from an EMBL/GenBank/DDBJ whole genome shotgun (WGS) entry which is preliminary data.</text>
</comment>